<sequence>MVVRKRSLPIGCWWCRCLEKSEEGGIALAAGRDVSLLSAQEQHDLSIDEQRTKKGFLKRKTTTTHDEWHESLAVGSTLSGESVRIAAGSDLTVQGSQVIGSGDVGLAAGNDLLIESAQDTFAEQHASRQTKSGLTGGFSGGVASVGYGKSSSAAQSTLEGTTQVGSGVASLDGNLTLSAGNQLTIAAPDVAAGENLTLAARDIVLEARQDTVESSASQSSKSSGFSVGATYDPAAAYRSGRDNATAGNPGSGSTIGKLTRTADGIAAGSHAALTPVVLKAGSQRSGGSQNEASSDARVSQLAAGNNLILLASDGSITSQGAQLSAEGDALLLASRDIVFDVAHNTVTSDQQRNRSGWSVDTSASLPVGMNRQQGDGSGYSDTVTGTQLSVGGNATLRTTEGDIALTASNIVAEGDVDVHAARDLSIRSGQDVVGNANRSDDKAIGTVAISDTERFSGYHTERHRDEGTQVSQVASSVGSLDGNVRLSAGGAYTQQASHVVAAGDVDITAATIDITTADDLNSGSQQDKSLKVGAFARVNSPLIELVNNVDAARQSDGRLKAMQGMAAAANAYQSASAISGMAGGAGGGSLLSAEAGVGVATSQNQSRFNERLSQGSTISGGGNVTLTSTDGDIHVTQGNLSAGNALSLDSAGDLILEAGQSQLSDQSSGHSAGAEVGVGVSVGAQTGVYAYAQANVGSHRSNSDSTTYQNTQLSGQTLTLRSKGDTTLRGATGTADTINVATGGDLTIESLQDTAHSQSKDSNVGARVQVSFGTAWNASANVSQSKASGDHAGVGQQSGLFAGDGGYHVDVGGAVNLVGGAIASTNAGNSELSAAELNFRDLRNTMDYSASTASLGAGFGGAAGEYQGTGTGMGAADRANVGGGVPMHESGSDSSTTYATLTEGDITIGGKATTAAELGINTDASKAHQQLDDLPDLQKVLADQQAMAAAAGTVVATSRQVADDLAAHAQDKMVAAANAYLDGLSPEQQAAFGTLSGPEQQDYLLSHSADYRDAYGSSLQWGIGGDYNRALQAVTTALVGSVAGQGGTQAVADALAPYAAQLIGNRFDENHGSDPNATAQLLSHALLGALLAEVNGGNAAGGALAGAGGELAANYLTQKLYGDDPNAYDENGRFDPNRLSEMDKQTISALSQAIGALAGGASDGELRQAVVGSSIAQNAVENNYLSHAERMDYLKEIQACEKGDGDACGRAANLESLSTNRNDAFRAACADSASAACATELQKAYDALDTQLAGQVEYMEWLFKSPLEMHDSRDNERALATHTGIGDLVWKIDCAQASTNCGTSGSIWLAAQGDPLTAIRHEAMRTLAEGAGKADGVFGRVGDLLSGVYQVGKDSNALVQFGKMWSDASFINDQGFGKYFDAKQAQSKAMREGMLSGLEGYIGDISGVIRGNLNGGDYWDLYDVYAHGDAEGRVGFDVLSMFVGGAEVNALAKSILAEKVIAKAFRAAEKEALESARVANNFYRDGSPLLFPQELTTSSGVIIKANPDKMTTVLGTYLDDTNSIINGQISMPKRMVYDGPAQPGSFNLLNTPDGIYKALGPDGFWERVNRPFIDSAIKRGDDIVLATRPVEKSLLRPDGSMSGFGKEYDYLVKKGYVYDFDTGKMCFGGCK</sequence>
<dbReference type="InterPro" id="IPR006914">
    <property type="entry name" value="VENN_dom"/>
</dbReference>
<organism evidence="8 9">
    <name type="scientific">Stenotrophomonas mori</name>
    <dbReference type="NCBI Taxonomy" id="2871096"/>
    <lineage>
        <taxon>Bacteria</taxon>
        <taxon>Pseudomonadati</taxon>
        <taxon>Pseudomonadota</taxon>
        <taxon>Gammaproteobacteria</taxon>
        <taxon>Lysobacterales</taxon>
        <taxon>Lysobacteraceae</taxon>
        <taxon>Stenotrophomonas</taxon>
    </lineage>
</organism>
<evidence type="ECO:0000256" key="3">
    <source>
        <dbReference type="ARBA" id="ARBA00022913"/>
    </source>
</evidence>
<name>A0ABT0SGI9_9GAMM</name>
<evidence type="ECO:0000256" key="1">
    <source>
        <dbReference type="ARBA" id="ARBA00004219"/>
    </source>
</evidence>
<protein>
    <submittedName>
        <fullName evidence="8">Hemagglutinin repeat-containing protein</fullName>
    </submittedName>
</protein>
<gene>
    <name evidence="8" type="ORF">K5L01_07330</name>
</gene>
<keyword evidence="2" id="KW-0800">Toxin</keyword>
<accession>A0ABT0SGI9</accession>
<dbReference type="Pfam" id="PF13332">
    <property type="entry name" value="Fil_haemagg_2"/>
    <property type="match status" value="4"/>
</dbReference>
<dbReference type="InterPro" id="IPR049271">
    <property type="entry name" value="DUF6862"/>
</dbReference>
<feature type="domain" description="VENN motif-containing" evidence="6">
    <location>
        <begin position="1136"/>
        <end position="1186"/>
    </location>
</feature>
<dbReference type="Proteomes" id="UP001431235">
    <property type="component" value="Unassembled WGS sequence"/>
</dbReference>
<evidence type="ECO:0000256" key="2">
    <source>
        <dbReference type="ARBA" id="ARBA00022656"/>
    </source>
</evidence>
<reference evidence="8 9" key="1">
    <citation type="submission" date="2021-08" db="EMBL/GenBank/DDBJ databases">
        <title>Novel members of of the genus Stenotrophomonas from differernt environment.</title>
        <authorList>
            <person name="Deng Y."/>
        </authorList>
    </citation>
    <scope>NUCLEOTIDE SEQUENCE [LARGE SCALE GENOMIC DNA]</scope>
    <source>
        <strain evidence="8 9">CPCC 101365</strain>
    </source>
</reference>
<dbReference type="EMBL" id="JAIKTS010000001">
    <property type="protein sequence ID" value="MCL7714449.1"/>
    <property type="molecule type" value="Genomic_DNA"/>
</dbReference>
<feature type="domain" description="DUF6862" evidence="7">
    <location>
        <begin position="1197"/>
        <end position="1248"/>
    </location>
</feature>
<evidence type="ECO:0000259" key="7">
    <source>
        <dbReference type="Pfam" id="PF21726"/>
    </source>
</evidence>
<evidence type="ECO:0000313" key="8">
    <source>
        <dbReference type="EMBL" id="MCL7714449.1"/>
    </source>
</evidence>
<evidence type="ECO:0000256" key="5">
    <source>
        <dbReference type="SAM" id="MobiDB-lite"/>
    </source>
</evidence>
<keyword evidence="4" id="KW-0843">Virulence</keyword>
<dbReference type="InterPro" id="IPR025157">
    <property type="entry name" value="Hemagglutinin_rpt"/>
</dbReference>
<dbReference type="Pfam" id="PF21726">
    <property type="entry name" value="DUF6862"/>
    <property type="match status" value="1"/>
</dbReference>
<proteinExistence type="predicted"/>
<evidence type="ECO:0000259" key="6">
    <source>
        <dbReference type="Pfam" id="PF04829"/>
    </source>
</evidence>
<keyword evidence="3" id="KW-1266">Target cell cytoplasm</keyword>
<comment type="subcellular location">
    <subcellularLocation>
        <location evidence="1">Target cell</location>
        <location evidence="1">Target cell cytoplasm</location>
    </subcellularLocation>
</comment>
<comment type="caution">
    <text evidence="8">The sequence shown here is derived from an EMBL/GenBank/DDBJ whole genome shotgun (WGS) entry which is preliminary data.</text>
</comment>
<evidence type="ECO:0000256" key="4">
    <source>
        <dbReference type="ARBA" id="ARBA00023026"/>
    </source>
</evidence>
<evidence type="ECO:0000313" key="9">
    <source>
        <dbReference type="Proteomes" id="UP001431235"/>
    </source>
</evidence>
<keyword evidence="9" id="KW-1185">Reference proteome</keyword>
<feature type="region of interest" description="Disordered" evidence="5">
    <location>
        <begin position="348"/>
        <end position="379"/>
    </location>
</feature>
<dbReference type="Pfam" id="PF04829">
    <property type="entry name" value="PT-VENN"/>
    <property type="match status" value="1"/>
</dbReference>